<dbReference type="Proteomes" id="UP000566813">
    <property type="component" value="Unassembled WGS sequence"/>
</dbReference>
<comment type="caution">
    <text evidence="6">The sequence shown here is derived from an EMBL/GenBank/DDBJ whole genome shotgun (WGS) entry which is preliminary data.</text>
</comment>
<dbReference type="EMBL" id="JACLAW010000017">
    <property type="protein sequence ID" value="MBC2667286.1"/>
    <property type="molecule type" value="Genomic_DNA"/>
</dbReference>
<sequence>MRGRDFLGRRPCARSPLPYLQGEWRRGRFLLLALGAVWGTAAGAEPQSFVQALEEMAQKNPRVISAGYLVRAAEADVAGARSAYRPQLGVTTDFGWSGATTYSPAGVSILPEVRVSQLVFDGGRTPAEIRRRRIRVDLLGVQEQATLADLSLQLAHAWLDYSRQSELVGVSQQQVAALMVLDGLVTEIAGFDRGRASDVVMVESRLQQARTALYSRQIALSEARGRIREVSSLPVEPQGAVPDAGKALPANIDACLALVPASPAARLASLQVDEGQEAERATRNWWAPNLAVEAARTSERTALGDTRLLNGFALRLRASVLPFDSGGGKARHTSSLAALEAARATARGTEVMLRDRVERLWTFQSDRAGRLPELEDLVGRSDQARDIVFEQFRLGRRTILDVLSYDLERFNVRAQLVNERFDIAQTRYQLLGTLGLIYQAASSAEQGA</sequence>
<gene>
    <name evidence="6" type="ORF">H7F51_17345</name>
</gene>
<dbReference type="GO" id="GO:0009279">
    <property type="term" value="C:cell outer membrane"/>
    <property type="evidence" value="ECO:0007669"/>
    <property type="project" value="UniProtKB-SubCell"/>
</dbReference>
<dbReference type="SUPFAM" id="SSF56954">
    <property type="entry name" value="Outer membrane efflux proteins (OEP)"/>
    <property type="match status" value="1"/>
</dbReference>
<keyword evidence="7" id="KW-1185">Reference proteome</keyword>
<evidence type="ECO:0000256" key="2">
    <source>
        <dbReference type="ARBA" id="ARBA00022452"/>
    </source>
</evidence>
<evidence type="ECO:0000256" key="5">
    <source>
        <dbReference type="ARBA" id="ARBA00023237"/>
    </source>
</evidence>
<keyword evidence="2" id="KW-1134">Transmembrane beta strand</keyword>
<keyword evidence="4" id="KW-0472">Membrane</keyword>
<dbReference type="Gene3D" id="1.20.1600.10">
    <property type="entry name" value="Outer membrane efflux proteins (OEP)"/>
    <property type="match status" value="1"/>
</dbReference>
<keyword evidence="5" id="KW-0998">Cell outer membrane</keyword>
<dbReference type="PANTHER" id="PTHR30026">
    <property type="entry name" value="OUTER MEMBRANE PROTEIN TOLC"/>
    <property type="match status" value="1"/>
</dbReference>
<evidence type="ECO:0000313" key="6">
    <source>
        <dbReference type="EMBL" id="MBC2667286.1"/>
    </source>
</evidence>
<dbReference type="GO" id="GO:0015288">
    <property type="term" value="F:porin activity"/>
    <property type="evidence" value="ECO:0007669"/>
    <property type="project" value="TreeGrafter"/>
</dbReference>
<dbReference type="GO" id="GO:1990281">
    <property type="term" value="C:efflux pump complex"/>
    <property type="evidence" value="ECO:0007669"/>
    <property type="project" value="TreeGrafter"/>
</dbReference>
<accession>A0A7X1KN37</accession>
<proteinExistence type="predicted"/>
<dbReference type="RefSeq" id="WP_185665584.1">
    <property type="nucleotide sequence ID" value="NZ_JACLAW010000017.1"/>
</dbReference>
<dbReference type="AlphaFoldDB" id="A0A7X1KN37"/>
<organism evidence="6 7">
    <name type="scientific">Novosphingobium flavum</name>
    <dbReference type="NCBI Taxonomy" id="1778672"/>
    <lineage>
        <taxon>Bacteria</taxon>
        <taxon>Pseudomonadati</taxon>
        <taxon>Pseudomonadota</taxon>
        <taxon>Alphaproteobacteria</taxon>
        <taxon>Sphingomonadales</taxon>
        <taxon>Sphingomonadaceae</taxon>
        <taxon>Novosphingobium</taxon>
    </lineage>
</organism>
<evidence type="ECO:0000256" key="1">
    <source>
        <dbReference type="ARBA" id="ARBA00004442"/>
    </source>
</evidence>
<comment type="subcellular location">
    <subcellularLocation>
        <location evidence="1">Cell outer membrane</location>
    </subcellularLocation>
</comment>
<reference evidence="6 7" key="1">
    <citation type="submission" date="2020-08" db="EMBL/GenBank/DDBJ databases">
        <title>The genome sequence of type strain Novosphingobium flavum NBRC 111647.</title>
        <authorList>
            <person name="Liu Y."/>
        </authorList>
    </citation>
    <scope>NUCLEOTIDE SEQUENCE [LARGE SCALE GENOMIC DNA]</scope>
    <source>
        <strain evidence="6 7">NBRC 111647</strain>
    </source>
</reference>
<evidence type="ECO:0000256" key="4">
    <source>
        <dbReference type="ARBA" id="ARBA00023136"/>
    </source>
</evidence>
<protein>
    <submittedName>
        <fullName evidence="6">TolC family protein</fullName>
    </submittedName>
</protein>
<evidence type="ECO:0000256" key="3">
    <source>
        <dbReference type="ARBA" id="ARBA00022692"/>
    </source>
</evidence>
<name>A0A7X1KN37_9SPHN</name>
<dbReference type="InterPro" id="IPR051906">
    <property type="entry name" value="TolC-like"/>
</dbReference>
<dbReference type="PANTHER" id="PTHR30026:SF22">
    <property type="entry name" value="OUTER MEMBRANE EFFLUX PROTEIN"/>
    <property type="match status" value="1"/>
</dbReference>
<evidence type="ECO:0000313" key="7">
    <source>
        <dbReference type="Proteomes" id="UP000566813"/>
    </source>
</evidence>
<dbReference type="GO" id="GO:0015562">
    <property type="term" value="F:efflux transmembrane transporter activity"/>
    <property type="evidence" value="ECO:0007669"/>
    <property type="project" value="InterPro"/>
</dbReference>
<keyword evidence="3" id="KW-0812">Transmembrane</keyword>